<dbReference type="PATRIC" id="fig|1122180.6.peg.2676"/>
<dbReference type="GO" id="GO:0004586">
    <property type="term" value="F:ornithine decarboxylase activity"/>
    <property type="evidence" value="ECO:0007669"/>
    <property type="project" value="UniProtKB-EC"/>
</dbReference>
<organism evidence="12 13">
    <name type="scientific">Limimaricola hongkongensis DSM 17492</name>
    <dbReference type="NCBI Taxonomy" id="1122180"/>
    <lineage>
        <taxon>Bacteria</taxon>
        <taxon>Pseudomonadati</taxon>
        <taxon>Pseudomonadota</taxon>
        <taxon>Alphaproteobacteria</taxon>
        <taxon>Rhodobacterales</taxon>
        <taxon>Paracoccaceae</taxon>
        <taxon>Limimaricola</taxon>
    </lineage>
</organism>
<evidence type="ECO:0000313" key="13">
    <source>
        <dbReference type="Proteomes" id="UP000025047"/>
    </source>
</evidence>
<comment type="cofactor">
    <cofactor evidence="1 8">
        <name>pyridoxal 5'-phosphate</name>
        <dbReference type="ChEBI" id="CHEBI:597326"/>
    </cofactor>
</comment>
<dbReference type="SUPFAM" id="SSF50621">
    <property type="entry name" value="Alanine racemase C-terminal domain-like"/>
    <property type="match status" value="1"/>
</dbReference>
<dbReference type="RefSeq" id="WP_017927142.1">
    <property type="nucleotide sequence ID" value="NZ_KB822995.1"/>
</dbReference>
<accession>A0A017HAB2</accession>
<dbReference type="GO" id="GO:0005737">
    <property type="term" value="C:cytoplasm"/>
    <property type="evidence" value="ECO:0007669"/>
    <property type="project" value="TreeGrafter"/>
</dbReference>
<sequence length="385" mass="40057">MLQAPIDCARAETPEDWLTRHGGEAPVLLYCPAALMARHDRFRRGFPGAVTYAVKANPDPAVIAALVQGGMTAFDVASPAEMALVRAISAEAVLHYHNPVRSRGEIAAGIAAGVASWSVDDAGELDKLVACGVAPGTEIAVRLKLPVAGAAYDFGAKFGADPALAQQLLTRAAKAGFKVSMTFHVGTQCTDPGAWVAYMQACARVARAAGVRLARLNVGGGFPSGRDGGAPALEPIFAAIAAGRDAFDTPSELACEPGRALVADAMAYAVRVKARRGAALYLGDGIYGGLSECPSIGVPRVDLVADDRRAAAAPRAFALWGPTCDSLDRLPGETALPGNVAEGDWLLFRSAGAYLVGVTTCFNGYGTYDRAEVERLWTDPSRSLG</sequence>
<dbReference type="eggNOG" id="COG0019">
    <property type="taxonomic scope" value="Bacteria"/>
</dbReference>
<dbReference type="InterPro" id="IPR022653">
    <property type="entry name" value="De-COase2_pyr-phos_BS"/>
</dbReference>
<evidence type="ECO:0000256" key="8">
    <source>
        <dbReference type="PIRSR" id="PIRSR600183-50"/>
    </source>
</evidence>
<dbReference type="Pfam" id="PF02784">
    <property type="entry name" value="Orn_Arg_deC_N"/>
    <property type="match status" value="1"/>
</dbReference>
<feature type="modified residue" description="N6-(pyridoxal phosphate)lysine" evidence="8">
    <location>
        <position position="55"/>
    </location>
</feature>
<comment type="catalytic activity">
    <reaction evidence="7">
        <text>L-ornithine + H(+) = putrescine + CO2</text>
        <dbReference type="Rhea" id="RHEA:22964"/>
        <dbReference type="ChEBI" id="CHEBI:15378"/>
        <dbReference type="ChEBI" id="CHEBI:16526"/>
        <dbReference type="ChEBI" id="CHEBI:46911"/>
        <dbReference type="ChEBI" id="CHEBI:326268"/>
        <dbReference type="EC" id="4.1.1.17"/>
    </reaction>
</comment>
<dbReference type="HOGENOM" id="CLU_026444_1_3_5"/>
<name>A0A017HAB2_9RHOB</name>
<evidence type="ECO:0000256" key="9">
    <source>
        <dbReference type="RuleBase" id="RU003737"/>
    </source>
</evidence>
<dbReference type="InterPro" id="IPR022644">
    <property type="entry name" value="De-COase2_N"/>
</dbReference>
<dbReference type="InterPro" id="IPR029066">
    <property type="entry name" value="PLP-binding_barrel"/>
</dbReference>
<evidence type="ECO:0000313" key="12">
    <source>
        <dbReference type="EMBL" id="EYD71048.1"/>
    </source>
</evidence>
<dbReference type="InterPro" id="IPR000183">
    <property type="entry name" value="Orn/DAP/Arg_de-COase"/>
</dbReference>
<comment type="caution">
    <text evidence="12">The sequence shown here is derived from an EMBL/GenBank/DDBJ whole genome shotgun (WGS) entry which is preliminary data.</text>
</comment>
<proteinExistence type="inferred from homology"/>
<evidence type="ECO:0000256" key="5">
    <source>
        <dbReference type="ARBA" id="ARBA00034115"/>
    </source>
</evidence>
<dbReference type="PRINTS" id="PR01182">
    <property type="entry name" value="ORNDCRBXLASE"/>
</dbReference>
<evidence type="ECO:0000259" key="10">
    <source>
        <dbReference type="Pfam" id="PF00278"/>
    </source>
</evidence>
<evidence type="ECO:0000256" key="7">
    <source>
        <dbReference type="ARBA" id="ARBA00049127"/>
    </source>
</evidence>
<evidence type="ECO:0000256" key="6">
    <source>
        <dbReference type="ARBA" id="ARBA00034138"/>
    </source>
</evidence>
<dbReference type="EMBL" id="APGJ01000007">
    <property type="protein sequence ID" value="EYD71048.1"/>
    <property type="molecule type" value="Genomic_DNA"/>
</dbReference>
<comment type="pathway">
    <text evidence="5">Amine and polyamine biosynthesis; putrescine biosynthesis via L-ornithine pathway; putrescine from L-ornithine: step 1/1.</text>
</comment>
<feature type="domain" description="Orn/DAP/Arg decarboxylase 2 N-terminal" evidence="11">
    <location>
        <begin position="35"/>
        <end position="263"/>
    </location>
</feature>
<keyword evidence="13" id="KW-1185">Reference proteome</keyword>
<evidence type="ECO:0000259" key="11">
    <source>
        <dbReference type="Pfam" id="PF02784"/>
    </source>
</evidence>
<evidence type="ECO:0000256" key="2">
    <source>
        <dbReference type="ARBA" id="ARBA00008872"/>
    </source>
</evidence>
<keyword evidence="3 8" id="KW-0663">Pyridoxal phosphate</keyword>
<evidence type="ECO:0000256" key="1">
    <source>
        <dbReference type="ARBA" id="ARBA00001933"/>
    </source>
</evidence>
<evidence type="ECO:0000256" key="4">
    <source>
        <dbReference type="ARBA" id="ARBA00023239"/>
    </source>
</evidence>
<dbReference type="Proteomes" id="UP000025047">
    <property type="component" value="Unassembled WGS sequence"/>
</dbReference>
<keyword evidence="4 12" id="KW-0456">Lyase</keyword>
<dbReference type="PANTHER" id="PTHR11482">
    <property type="entry name" value="ARGININE/DIAMINOPIMELATE/ORNITHINE DECARBOXYLASE"/>
    <property type="match status" value="1"/>
</dbReference>
<reference evidence="12 13" key="1">
    <citation type="submission" date="2013-03" db="EMBL/GenBank/DDBJ databases">
        <authorList>
            <person name="Fiebig A."/>
            <person name="Goeker M."/>
            <person name="Klenk H.-P.P."/>
        </authorList>
    </citation>
    <scope>NUCLEOTIDE SEQUENCE [LARGE SCALE GENOMIC DNA]</scope>
    <source>
        <strain evidence="12 13">DSM 17492</strain>
    </source>
</reference>
<feature type="active site" description="Proton donor" evidence="8">
    <location>
        <position position="324"/>
    </location>
</feature>
<evidence type="ECO:0000256" key="3">
    <source>
        <dbReference type="ARBA" id="ARBA00022898"/>
    </source>
</evidence>
<dbReference type="Gene3D" id="3.20.20.10">
    <property type="entry name" value="Alanine racemase"/>
    <property type="match status" value="1"/>
</dbReference>
<dbReference type="Pfam" id="PF00278">
    <property type="entry name" value="Orn_DAP_Arg_deC"/>
    <property type="match status" value="1"/>
</dbReference>
<dbReference type="SUPFAM" id="SSF51419">
    <property type="entry name" value="PLP-binding barrel"/>
    <property type="match status" value="1"/>
</dbReference>
<comment type="similarity">
    <text evidence="2 9">Belongs to the Orn/Lys/Arg decarboxylase class-II family.</text>
</comment>
<protein>
    <recommendedName>
        <fullName evidence="6">ornithine decarboxylase</fullName>
        <ecNumber evidence="6">4.1.1.17</ecNumber>
    </recommendedName>
</protein>
<dbReference type="OrthoDB" id="9802147at2"/>
<feature type="domain" description="Orn/DAP/Arg decarboxylase 2 C-terminal" evidence="10">
    <location>
        <begin position="264"/>
        <end position="352"/>
    </location>
</feature>
<dbReference type="InterPro" id="IPR002433">
    <property type="entry name" value="Orn_de-COase"/>
</dbReference>
<dbReference type="InterPro" id="IPR022643">
    <property type="entry name" value="De-COase2_C"/>
</dbReference>
<dbReference type="STRING" id="1122180.Lokhon_02693"/>
<dbReference type="PRINTS" id="PR01179">
    <property type="entry name" value="ODADCRBXLASE"/>
</dbReference>
<dbReference type="GO" id="GO:0033387">
    <property type="term" value="P:putrescine biosynthetic process from arginine, via ornithine"/>
    <property type="evidence" value="ECO:0007669"/>
    <property type="project" value="TreeGrafter"/>
</dbReference>
<dbReference type="AlphaFoldDB" id="A0A017HAB2"/>
<dbReference type="EC" id="4.1.1.17" evidence="6"/>
<dbReference type="PROSITE" id="PS00878">
    <property type="entry name" value="ODR_DC_2_1"/>
    <property type="match status" value="1"/>
</dbReference>
<dbReference type="PANTHER" id="PTHR11482:SF6">
    <property type="entry name" value="ORNITHINE DECARBOXYLASE 1-RELATED"/>
    <property type="match status" value="1"/>
</dbReference>
<dbReference type="InterPro" id="IPR009006">
    <property type="entry name" value="Ala_racemase/Decarboxylase_C"/>
</dbReference>
<gene>
    <name evidence="12" type="ORF">Lokhon_02693</name>
</gene>
<dbReference type="Gene3D" id="2.40.37.10">
    <property type="entry name" value="Lyase, Ornithine Decarboxylase, Chain A, domain 1"/>
    <property type="match status" value="1"/>
</dbReference>